<dbReference type="EMBL" id="JBHMCR010000004">
    <property type="protein sequence ID" value="MFB9519561.1"/>
    <property type="molecule type" value="Genomic_DNA"/>
</dbReference>
<dbReference type="Pfam" id="PF00069">
    <property type="entry name" value="Pkinase"/>
    <property type="match status" value="1"/>
</dbReference>
<evidence type="ECO:0000256" key="1">
    <source>
        <dbReference type="ARBA" id="ARBA00012513"/>
    </source>
</evidence>
<dbReference type="InterPro" id="IPR000719">
    <property type="entry name" value="Prot_kinase_dom"/>
</dbReference>
<dbReference type="GO" id="GO:0016301">
    <property type="term" value="F:kinase activity"/>
    <property type="evidence" value="ECO:0007669"/>
    <property type="project" value="UniProtKB-KW"/>
</dbReference>
<dbReference type="PROSITE" id="PS00107">
    <property type="entry name" value="PROTEIN_KINASE_ATP"/>
    <property type="match status" value="1"/>
</dbReference>
<gene>
    <name evidence="10" type="ORF">ACFFTU_06355</name>
</gene>
<keyword evidence="6 7" id="KW-0067">ATP-binding</keyword>
<evidence type="ECO:0000256" key="7">
    <source>
        <dbReference type="PROSITE-ProRule" id="PRU10141"/>
    </source>
</evidence>
<dbReference type="EC" id="2.7.11.1" evidence="1"/>
<dbReference type="RefSeq" id="WP_345221098.1">
    <property type="nucleotide sequence ID" value="NZ_BAAAXE010000013.1"/>
</dbReference>
<feature type="domain" description="Protein kinase" evidence="9">
    <location>
        <begin position="12"/>
        <end position="274"/>
    </location>
</feature>
<evidence type="ECO:0000256" key="3">
    <source>
        <dbReference type="ARBA" id="ARBA00022679"/>
    </source>
</evidence>
<evidence type="ECO:0000256" key="2">
    <source>
        <dbReference type="ARBA" id="ARBA00022527"/>
    </source>
</evidence>
<keyword evidence="11" id="KW-1185">Reference proteome</keyword>
<evidence type="ECO:0000256" key="6">
    <source>
        <dbReference type="ARBA" id="ARBA00022840"/>
    </source>
</evidence>
<keyword evidence="4 7" id="KW-0547">Nucleotide-binding</keyword>
<evidence type="ECO:0000313" key="10">
    <source>
        <dbReference type="EMBL" id="MFB9519561.1"/>
    </source>
</evidence>
<dbReference type="PANTHER" id="PTHR43289:SF6">
    <property type="entry name" value="SERINE_THREONINE-PROTEIN KINASE NEKL-3"/>
    <property type="match status" value="1"/>
</dbReference>
<organism evidence="10 11">
    <name type="scientific">Streptomyces cremeus</name>
    <dbReference type="NCBI Taxonomy" id="66881"/>
    <lineage>
        <taxon>Bacteria</taxon>
        <taxon>Bacillati</taxon>
        <taxon>Actinomycetota</taxon>
        <taxon>Actinomycetes</taxon>
        <taxon>Kitasatosporales</taxon>
        <taxon>Streptomycetaceae</taxon>
        <taxon>Streptomyces</taxon>
    </lineage>
</organism>
<dbReference type="SMART" id="SM00220">
    <property type="entry name" value="S_TKc"/>
    <property type="match status" value="1"/>
</dbReference>
<feature type="compositionally biased region" description="Gly residues" evidence="8">
    <location>
        <begin position="476"/>
        <end position="498"/>
    </location>
</feature>
<dbReference type="Gene3D" id="1.10.510.10">
    <property type="entry name" value="Transferase(Phosphotransferase) domain 1"/>
    <property type="match status" value="1"/>
</dbReference>
<comment type="caution">
    <text evidence="10">The sequence shown here is derived from an EMBL/GenBank/DDBJ whole genome shotgun (WGS) entry which is preliminary data.</text>
</comment>
<sequence length="649" mass="65173">MWGRGTVLGGRYTLAERVGGGAMGEVWRAEDGVLERFVAVKILLPKLLEDPQFAARFRREAKLLASLAHPGIVDVHDYGEQEAAGQDGDRIAYIVMELIDGRPLDEVREDDGPMPAGRALGLVAQALDALHTAHRGGIVHRDLKPSNLMLSGDGRITVTDFGIAHSKAASRLTASHSVLGTALYIAPEQAEGLAVLPASDLYSLGVVTYELLTGEVPFNGDTVLEVVLKHIREPAPALPDSFPPTVRDFVARALAKAPEERYADAAVMAAAARAAGAGEGGAGAGAGLSGAAVPPAVVPVPPVVLPAAPAVAPVVVPETPAVAPAAPEAPVPSAVRPGPPRIPVPVPAADPVLVSGPTGVVPVPRPWWQRLPKPVLVVVPVVVSTATVLTVALTPHVRDAPRDAARPSTSVSAGGTPVAQIPAAPRGTPSATGRPAAGKPAKGDDKARGGAATDGSDGDKGKPGTGGDGKDTDPGKGNGGGPDSGKGSGSGSGSGGGAKPPPAGPGKPDNCGGDGWGAITNVGSGRRMGLAGTDPSGNGGKVVSGGNSQFGWVLGGNQFTEFHACTLAGGALGLKQAPAYDEKTGTVLAQGSGYSGYVTAWKTTPAAGGAVQINYYVGDGCVTDVGAGRQLAVDPCTPGNKHQLWRLPG</sequence>
<evidence type="ECO:0000256" key="5">
    <source>
        <dbReference type="ARBA" id="ARBA00022777"/>
    </source>
</evidence>
<dbReference type="InterPro" id="IPR017441">
    <property type="entry name" value="Protein_kinase_ATP_BS"/>
</dbReference>
<keyword evidence="3" id="KW-0808">Transferase</keyword>
<dbReference type="Gene3D" id="3.30.200.20">
    <property type="entry name" value="Phosphorylase Kinase, domain 1"/>
    <property type="match status" value="1"/>
</dbReference>
<proteinExistence type="predicted"/>
<evidence type="ECO:0000259" key="9">
    <source>
        <dbReference type="PROSITE" id="PS50011"/>
    </source>
</evidence>
<dbReference type="InterPro" id="IPR008271">
    <property type="entry name" value="Ser/Thr_kinase_AS"/>
</dbReference>
<dbReference type="InterPro" id="IPR011009">
    <property type="entry name" value="Kinase-like_dom_sf"/>
</dbReference>
<dbReference type="CDD" id="cd00161">
    <property type="entry name" value="beta-trefoil_Ricin-like"/>
    <property type="match status" value="1"/>
</dbReference>
<dbReference type="PROSITE" id="PS50011">
    <property type="entry name" value="PROTEIN_KINASE_DOM"/>
    <property type="match status" value="1"/>
</dbReference>
<evidence type="ECO:0000256" key="8">
    <source>
        <dbReference type="SAM" id="MobiDB-lite"/>
    </source>
</evidence>
<name>A0ABV5P8N6_STRCM</name>
<dbReference type="PANTHER" id="PTHR43289">
    <property type="entry name" value="MITOGEN-ACTIVATED PROTEIN KINASE KINASE KINASE 20-RELATED"/>
    <property type="match status" value="1"/>
</dbReference>
<accession>A0ABV5P8N6</accession>
<feature type="region of interest" description="Disordered" evidence="8">
    <location>
        <begin position="400"/>
        <end position="542"/>
    </location>
</feature>
<dbReference type="PROSITE" id="PS00108">
    <property type="entry name" value="PROTEIN_KINASE_ST"/>
    <property type="match status" value="1"/>
</dbReference>
<feature type="compositionally biased region" description="Basic and acidic residues" evidence="8">
    <location>
        <begin position="457"/>
        <end position="474"/>
    </location>
</feature>
<dbReference type="Proteomes" id="UP001589718">
    <property type="component" value="Unassembled WGS sequence"/>
</dbReference>
<dbReference type="CDD" id="cd14014">
    <property type="entry name" value="STKc_PknB_like"/>
    <property type="match status" value="1"/>
</dbReference>
<feature type="binding site" evidence="7">
    <location>
        <position position="41"/>
    </location>
    <ligand>
        <name>ATP</name>
        <dbReference type="ChEBI" id="CHEBI:30616"/>
    </ligand>
</feature>
<reference evidence="10 11" key="1">
    <citation type="submission" date="2024-09" db="EMBL/GenBank/DDBJ databases">
        <authorList>
            <person name="Sun Q."/>
            <person name="Mori K."/>
        </authorList>
    </citation>
    <scope>NUCLEOTIDE SEQUENCE [LARGE SCALE GENOMIC DNA]</scope>
    <source>
        <strain evidence="10 11">JCM 4362</strain>
    </source>
</reference>
<evidence type="ECO:0000256" key="4">
    <source>
        <dbReference type="ARBA" id="ARBA00022741"/>
    </source>
</evidence>
<keyword evidence="5 10" id="KW-0418">Kinase</keyword>
<keyword evidence="2" id="KW-0723">Serine/threonine-protein kinase</keyword>
<dbReference type="SUPFAM" id="SSF56112">
    <property type="entry name" value="Protein kinase-like (PK-like)"/>
    <property type="match status" value="1"/>
</dbReference>
<protein>
    <recommendedName>
        <fullName evidence="1">non-specific serine/threonine protein kinase</fullName>
        <ecNumber evidence="1">2.7.11.1</ecNumber>
    </recommendedName>
</protein>
<evidence type="ECO:0000313" key="11">
    <source>
        <dbReference type="Proteomes" id="UP001589718"/>
    </source>
</evidence>